<dbReference type="PANTHER" id="PTHR13504:SF38">
    <property type="entry name" value="FIDO DOMAIN-CONTAINING PROTEIN"/>
    <property type="match status" value="1"/>
</dbReference>
<proteinExistence type="predicted"/>
<evidence type="ECO:0000256" key="2">
    <source>
        <dbReference type="PIRSR" id="PIRSR640198-2"/>
    </source>
</evidence>
<name>A0A914HI15_GLORO</name>
<protein>
    <submittedName>
        <fullName evidence="5">Fido domain-containing protein</fullName>
    </submittedName>
</protein>
<accession>A0A914HI15</accession>
<dbReference type="GO" id="GO:0005524">
    <property type="term" value="F:ATP binding"/>
    <property type="evidence" value="ECO:0007669"/>
    <property type="project" value="UniProtKB-KW"/>
</dbReference>
<feature type="binding site" evidence="2">
    <location>
        <begin position="130"/>
        <end position="137"/>
    </location>
    <ligand>
        <name>ATP</name>
        <dbReference type="ChEBI" id="CHEBI:30616"/>
    </ligand>
</feature>
<organism evidence="4 5">
    <name type="scientific">Globodera rostochiensis</name>
    <name type="common">Golden nematode worm</name>
    <name type="synonym">Heterodera rostochiensis</name>
    <dbReference type="NCBI Taxonomy" id="31243"/>
    <lineage>
        <taxon>Eukaryota</taxon>
        <taxon>Metazoa</taxon>
        <taxon>Ecdysozoa</taxon>
        <taxon>Nematoda</taxon>
        <taxon>Chromadorea</taxon>
        <taxon>Rhabditida</taxon>
        <taxon>Tylenchina</taxon>
        <taxon>Tylenchomorpha</taxon>
        <taxon>Tylenchoidea</taxon>
        <taxon>Heteroderidae</taxon>
        <taxon>Heteroderinae</taxon>
        <taxon>Globodera</taxon>
    </lineage>
</organism>
<dbReference type="SUPFAM" id="SSF140931">
    <property type="entry name" value="Fic-like"/>
    <property type="match status" value="1"/>
</dbReference>
<dbReference type="Gene3D" id="1.10.3290.10">
    <property type="entry name" value="Fido-like domain"/>
    <property type="match status" value="1"/>
</dbReference>
<dbReference type="AlphaFoldDB" id="A0A914HI15"/>
<keyword evidence="2" id="KW-0547">Nucleotide-binding</keyword>
<keyword evidence="4" id="KW-1185">Reference proteome</keyword>
<feature type="active site" evidence="1">
    <location>
        <position position="126"/>
    </location>
</feature>
<dbReference type="InterPro" id="IPR003812">
    <property type="entry name" value="Fido"/>
</dbReference>
<dbReference type="Pfam" id="PF02661">
    <property type="entry name" value="Fic"/>
    <property type="match status" value="1"/>
</dbReference>
<feature type="binding site" evidence="2">
    <location>
        <begin position="162"/>
        <end position="163"/>
    </location>
    <ligand>
        <name>ATP</name>
        <dbReference type="ChEBI" id="CHEBI:30616"/>
    </ligand>
</feature>
<evidence type="ECO:0000313" key="5">
    <source>
        <dbReference type="WBParaSite" id="Gr19_v10_g17345.t2"/>
    </source>
</evidence>
<evidence type="ECO:0000313" key="4">
    <source>
        <dbReference type="Proteomes" id="UP000887572"/>
    </source>
</evidence>
<evidence type="ECO:0000256" key="1">
    <source>
        <dbReference type="PIRSR" id="PIRSR640198-1"/>
    </source>
</evidence>
<dbReference type="InterPro" id="IPR036597">
    <property type="entry name" value="Fido-like_dom_sf"/>
</dbReference>
<dbReference type="Proteomes" id="UP000887572">
    <property type="component" value="Unplaced"/>
</dbReference>
<dbReference type="PROSITE" id="PS51459">
    <property type="entry name" value="FIDO"/>
    <property type="match status" value="1"/>
</dbReference>
<dbReference type="InterPro" id="IPR040198">
    <property type="entry name" value="Fido_containing"/>
</dbReference>
<keyword evidence="2" id="KW-0067">ATP-binding</keyword>
<evidence type="ECO:0000259" key="3">
    <source>
        <dbReference type="PROSITE" id="PS51459"/>
    </source>
</evidence>
<sequence>MIFVIINPRISSSKLPIVRYFEFEPRSGEQQNIADQTNIPSRFNSDLCLLKLHNYVLGRHRAAGRLRERDVEVGGEEGEVFEPVEWEELPEQMAMFVRWLNEKMEDGEFGAGELAARAHHRLTFVHPFEDGNGRIARLLLNILLERRAFKPVFIPDELRVDYYRHLKDASKTGNCDEFVKFVCFLQQCADEGDAHEAGADESGAEWEELMRWMEMRRMDGR</sequence>
<dbReference type="WBParaSite" id="Gr19_v10_g17345.t2">
    <property type="protein sequence ID" value="Gr19_v10_g17345.t2"/>
    <property type="gene ID" value="Gr19_v10_g17345"/>
</dbReference>
<feature type="domain" description="Fido" evidence="3">
    <location>
        <begin position="44"/>
        <end position="187"/>
    </location>
</feature>
<reference evidence="5" key="1">
    <citation type="submission" date="2022-11" db="UniProtKB">
        <authorList>
            <consortium name="WormBaseParasite"/>
        </authorList>
    </citation>
    <scope>IDENTIFICATION</scope>
</reference>
<dbReference type="PANTHER" id="PTHR13504">
    <property type="entry name" value="FIDO DOMAIN-CONTAINING PROTEIN DDB_G0283145"/>
    <property type="match status" value="1"/>
</dbReference>